<keyword evidence="10" id="KW-0460">Magnesium</keyword>
<comment type="caution">
    <text evidence="15">The sequence shown here is derived from an EMBL/GenBank/DDBJ whole genome shotgun (WGS) entry which is preliminary data.</text>
</comment>
<dbReference type="PANTHER" id="PTHR22931">
    <property type="entry name" value="PHOSPHOENOLPYRUVATE DIKINASE-RELATED"/>
    <property type="match status" value="1"/>
</dbReference>
<evidence type="ECO:0000256" key="2">
    <source>
        <dbReference type="ARBA" id="ARBA00007837"/>
    </source>
</evidence>
<evidence type="ECO:0000256" key="6">
    <source>
        <dbReference type="ARBA" id="ARBA00022723"/>
    </source>
</evidence>
<evidence type="ECO:0000256" key="4">
    <source>
        <dbReference type="ARBA" id="ARBA00020138"/>
    </source>
</evidence>
<dbReference type="Gene3D" id="3.50.30.10">
    <property type="entry name" value="Phosphohistidine domain"/>
    <property type="match status" value="1"/>
</dbReference>
<evidence type="ECO:0000256" key="5">
    <source>
        <dbReference type="ARBA" id="ARBA00022679"/>
    </source>
</evidence>
<reference evidence="15 16" key="1">
    <citation type="journal article" date="2016" name="Nat. Commun.">
        <title>Thousands of microbial genomes shed light on interconnected biogeochemical processes in an aquifer system.</title>
        <authorList>
            <person name="Anantharaman K."/>
            <person name="Brown C.T."/>
            <person name="Hug L.A."/>
            <person name="Sharon I."/>
            <person name="Castelle C.J."/>
            <person name="Probst A.J."/>
            <person name="Thomas B.C."/>
            <person name="Singh A."/>
            <person name="Wilkins M.J."/>
            <person name="Karaoz U."/>
            <person name="Brodie E.L."/>
            <person name="Williams K.H."/>
            <person name="Hubbard S.S."/>
            <person name="Banfield J.F."/>
        </authorList>
    </citation>
    <scope>NUCLEOTIDE SEQUENCE [LARGE SCALE GENOMIC DNA]</scope>
</reference>
<evidence type="ECO:0000256" key="1">
    <source>
        <dbReference type="ARBA" id="ARBA00001946"/>
    </source>
</evidence>
<protein>
    <recommendedName>
        <fullName evidence="4">Pyruvate, phosphate dikinase</fullName>
        <ecNumber evidence="3">2.7.9.1</ecNumber>
    </recommendedName>
    <alternativeName>
        <fullName evidence="11">Pyruvate, orthophosphate dikinase</fullName>
    </alternativeName>
</protein>
<dbReference type="InterPro" id="IPR000121">
    <property type="entry name" value="PEP_util_C"/>
</dbReference>
<feature type="domain" description="PEP-utilising enzyme C-terminal" evidence="14">
    <location>
        <begin position="766"/>
        <end position="1141"/>
    </location>
</feature>
<comment type="similarity">
    <text evidence="2">Belongs to the PEP-utilizing enzyme family.</text>
</comment>
<proteinExistence type="inferred from homology"/>
<evidence type="ECO:0000313" key="15">
    <source>
        <dbReference type="EMBL" id="OGC14335.1"/>
    </source>
</evidence>
<evidence type="ECO:0000259" key="13">
    <source>
        <dbReference type="Pfam" id="PF01326"/>
    </source>
</evidence>
<dbReference type="AlphaFoldDB" id="A0A1F4S1M0"/>
<dbReference type="SUPFAM" id="SSF52009">
    <property type="entry name" value="Phosphohistidine domain"/>
    <property type="match status" value="1"/>
</dbReference>
<keyword evidence="7" id="KW-0547">Nucleotide-binding</keyword>
<dbReference type="Gene3D" id="3.30.470.20">
    <property type="entry name" value="ATP-grasp fold, B domain"/>
    <property type="match status" value="1"/>
</dbReference>
<dbReference type="Pfam" id="PF00391">
    <property type="entry name" value="PEP-utilizers"/>
    <property type="match status" value="1"/>
</dbReference>
<evidence type="ECO:0000256" key="10">
    <source>
        <dbReference type="ARBA" id="ARBA00022842"/>
    </source>
</evidence>
<dbReference type="GO" id="GO:0005524">
    <property type="term" value="F:ATP binding"/>
    <property type="evidence" value="ECO:0007669"/>
    <property type="project" value="UniProtKB-KW"/>
</dbReference>
<dbReference type="Gene3D" id="1.20.80.30">
    <property type="match status" value="1"/>
</dbReference>
<keyword evidence="8" id="KW-0418">Kinase</keyword>
<organism evidence="15 16">
    <name type="scientific">candidate division WOR-1 bacterium RIFOXYB2_FULL_36_35</name>
    <dbReference type="NCBI Taxonomy" id="1802578"/>
    <lineage>
        <taxon>Bacteria</taxon>
        <taxon>Bacillati</taxon>
        <taxon>Saganbacteria</taxon>
    </lineage>
</organism>
<dbReference type="Gene3D" id="1.10.189.10">
    <property type="entry name" value="Pyruvate Phosphate Dikinase, domain 2"/>
    <property type="match status" value="1"/>
</dbReference>
<feature type="domain" description="Pyruvate phosphate dikinase AMP/ATP-binding" evidence="13">
    <location>
        <begin position="113"/>
        <end position="588"/>
    </location>
</feature>
<dbReference type="Pfam" id="PF01326">
    <property type="entry name" value="PPDK_N"/>
    <property type="match status" value="1"/>
</dbReference>
<keyword evidence="9" id="KW-0067">ATP-binding</keyword>
<comment type="cofactor">
    <cofactor evidence="1">
        <name>Mg(2+)</name>
        <dbReference type="ChEBI" id="CHEBI:18420"/>
    </cofactor>
</comment>
<dbReference type="PANTHER" id="PTHR22931:SF9">
    <property type="entry name" value="PYRUVATE, PHOSPHATE DIKINASE 1, CHLOROPLASTIC"/>
    <property type="match status" value="1"/>
</dbReference>
<dbReference type="EC" id="2.7.9.1" evidence="3"/>
<dbReference type="InterPro" id="IPR008279">
    <property type="entry name" value="PEP-util_enz_mobile_dom"/>
</dbReference>
<accession>A0A1F4S1M0</accession>
<evidence type="ECO:0000256" key="11">
    <source>
        <dbReference type="ARBA" id="ARBA00032883"/>
    </source>
</evidence>
<dbReference type="GO" id="GO:0050242">
    <property type="term" value="F:pyruvate, phosphate dikinase activity"/>
    <property type="evidence" value="ECO:0007669"/>
    <property type="project" value="UniProtKB-EC"/>
</dbReference>
<dbReference type="Proteomes" id="UP000177905">
    <property type="component" value="Unassembled WGS sequence"/>
</dbReference>
<sequence>MAAQALHMKQETKKYEKSRSVIHNWAIASNNMIFYKAGYTYNKIKEAIGLESGIGTLVDPSYGRIILYQEKMAALAAERLQKAFETGELSFFFEKGKEHPHLKGLSEIQLKTLLGGKGYGLYKMTSRLRIPVPEAFTLPAWMCSKLEVVEVDGVKRKKLTEAQKKVIDEKLAEMERRTGKKFGDVDNPLFVSCRSGARDSMPGMMETILNIGLTKDLLEKLVAKALASGDTAKARFWMDSYCTLLAQFGNVVYEITSILNKQAKAAGSNVAEIDYFENAKERLKKQKGYSDDAEMTYEDLCGLAETFEGFYQKAEKVLPADYREQFYLATETVFDSWDIPRAKYARNEMGIPDYLGTAVNSVEMVFGNKGIFSGTGVLFTRDKDTGEKVISGSVLFNAQGEQVVSGVRDALSLEALRDGYVTESNFSENSLLRKKAKIILNRLRASNIIDKNGVINTKELTEEGLKKSLSFSEEEKEEYSSIIKNNIKDISDREKALKNLTVVLSFQSEEMAEVLRVLNDSRTKLNKIYNELIACANKLEEDAVDMQDVEFTIEQDEQGNPKLFLLQTRNGKRSGEASVKIAMDLYNEGKISAEEALMRVEPEKFKELLAPKFDLGELKKAVSDGRLLGKGTAGTMGAAYGEIIFDPLELAAKIAEQNGMPDDKRKHYILVRPMTMQDDVPGMRVSDGVLTQTGSKVCHAVIMTTMWGVPCVVSFKDMEFIEEDGRILGIKIKGKIYDKGTELSINGTTGDVILGKIKTIKPKELSSEAGQLLALADNIRRLKIRANTELDKAQDAYNFGARGVGLVRTEHMFLDRDQLHNVRLMFLKYLEYIKISGKDAGSHARKARLMDDLKPILQMLERNQENDFYEIYKINDGEGVTGRLLDAPLHEFSPKREESKNQLALDLNISREELDQRLESFHESDPMLGFRSARMGIVFPEIYKSQVKAMLRAAGRLIDEGKNPKVEIEIPLVSQVEEIEIIRKIVEAAAAEITQERQGRAVDYRLGVMIETPAAALNGKRVAKALGPKGFVSVGSNDLTQMTKGLSRDDAEIFLQIYAANNMYNYGKKHPFLSLDPDVVRLIRIFVEEARSVYPDFEIGICGEHGGDPYSIGVLNELGLNIISMSAYGVPSARLAAARAEIERINKSIKLPLIQVLMAGNKFEGKPKKGQLKKAA</sequence>
<gene>
    <name evidence="15" type="ORF">A2290_08345</name>
</gene>
<keyword evidence="6" id="KW-0479">Metal-binding</keyword>
<dbReference type="InterPro" id="IPR015813">
    <property type="entry name" value="Pyrv/PenolPyrv_kinase-like_dom"/>
</dbReference>
<dbReference type="GO" id="GO:0016301">
    <property type="term" value="F:kinase activity"/>
    <property type="evidence" value="ECO:0007669"/>
    <property type="project" value="UniProtKB-KW"/>
</dbReference>
<evidence type="ECO:0000256" key="9">
    <source>
        <dbReference type="ARBA" id="ARBA00022840"/>
    </source>
</evidence>
<dbReference type="Gene3D" id="3.30.1490.20">
    <property type="entry name" value="ATP-grasp fold, A domain"/>
    <property type="match status" value="1"/>
</dbReference>
<evidence type="ECO:0000259" key="14">
    <source>
        <dbReference type="Pfam" id="PF02896"/>
    </source>
</evidence>
<dbReference type="Gene3D" id="3.20.20.60">
    <property type="entry name" value="Phosphoenolpyruvate-binding domains"/>
    <property type="match status" value="1"/>
</dbReference>
<dbReference type="InterPro" id="IPR002192">
    <property type="entry name" value="PPDK_AMP/ATP-bd"/>
</dbReference>
<name>A0A1F4S1M0_UNCSA</name>
<evidence type="ECO:0000256" key="8">
    <source>
        <dbReference type="ARBA" id="ARBA00022777"/>
    </source>
</evidence>
<dbReference type="Pfam" id="PF02896">
    <property type="entry name" value="PEP-utilizers_C"/>
    <property type="match status" value="1"/>
</dbReference>
<dbReference type="InterPro" id="IPR010121">
    <property type="entry name" value="Pyruvate_phosphate_dikinase"/>
</dbReference>
<evidence type="ECO:0000256" key="7">
    <source>
        <dbReference type="ARBA" id="ARBA00022741"/>
    </source>
</evidence>
<dbReference type="SUPFAM" id="SSF56059">
    <property type="entry name" value="Glutathione synthetase ATP-binding domain-like"/>
    <property type="match status" value="1"/>
</dbReference>
<dbReference type="GO" id="GO:0046872">
    <property type="term" value="F:metal ion binding"/>
    <property type="evidence" value="ECO:0007669"/>
    <property type="project" value="UniProtKB-KW"/>
</dbReference>
<dbReference type="SUPFAM" id="SSF51621">
    <property type="entry name" value="Phosphoenolpyruvate/pyruvate domain"/>
    <property type="match status" value="1"/>
</dbReference>
<dbReference type="InterPro" id="IPR036637">
    <property type="entry name" value="Phosphohistidine_dom_sf"/>
</dbReference>
<dbReference type="InterPro" id="IPR013815">
    <property type="entry name" value="ATP_grasp_subdomain_1"/>
</dbReference>
<feature type="domain" description="PEP-utilising enzyme mobile" evidence="12">
    <location>
        <begin position="666"/>
        <end position="750"/>
    </location>
</feature>
<evidence type="ECO:0000313" key="16">
    <source>
        <dbReference type="Proteomes" id="UP000177905"/>
    </source>
</evidence>
<dbReference type="EMBL" id="MEUA01000038">
    <property type="protein sequence ID" value="OGC14335.1"/>
    <property type="molecule type" value="Genomic_DNA"/>
</dbReference>
<evidence type="ECO:0000256" key="3">
    <source>
        <dbReference type="ARBA" id="ARBA00011994"/>
    </source>
</evidence>
<keyword evidence="5" id="KW-0808">Transferase</keyword>
<evidence type="ECO:0000259" key="12">
    <source>
        <dbReference type="Pfam" id="PF00391"/>
    </source>
</evidence>
<dbReference type="InterPro" id="IPR040442">
    <property type="entry name" value="Pyrv_kinase-like_dom_sf"/>
</dbReference>